<reference evidence="2" key="1">
    <citation type="submission" date="2015-08" db="EMBL/GenBank/DDBJ databases">
        <title>Genome sequencing project for genomic taxonomy and phylogenomics of Bacillus-like bacteria.</title>
        <authorList>
            <person name="Liu B."/>
            <person name="Wang J."/>
            <person name="Zhu Y."/>
            <person name="Liu G."/>
            <person name="Chen Q."/>
            <person name="Chen Z."/>
            <person name="Lan J."/>
            <person name="Che J."/>
            <person name="Ge C."/>
            <person name="Shi H."/>
            <person name="Pan Z."/>
            <person name="Liu X."/>
        </authorList>
    </citation>
    <scope>NUCLEOTIDE SEQUENCE [LARGE SCALE GENOMIC DNA]</scope>
    <source>
        <strain evidence="2">FJAT-22460</strain>
    </source>
</reference>
<accession>A0A0M1N1C7</accession>
<dbReference type="PATRIC" id="fig|1705565.3.peg.1216"/>
<sequence length="64" mass="7266">MKNFDVLFAEASNDGKRTLLRALINEIHMEADRKSIKNIVFWFTEGDSLSHFAVPVSDVQRVAS</sequence>
<dbReference type="Proteomes" id="UP000036932">
    <property type="component" value="Unassembled WGS sequence"/>
</dbReference>
<evidence type="ECO:0000313" key="2">
    <source>
        <dbReference type="Proteomes" id="UP000036932"/>
    </source>
</evidence>
<evidence type="ECO:0000313" key="1">
    <source>
        <dbReference type="EMBL" id="KOR75956.1"/>
    </source>
</evidence>
<keyword evidence="2" id="KW-1185">Reference proteome</keyword>
<proteinExistence type="predicted"/>
<protein>
    <submittedName>
        <fullName evidence="1">Uncharacterized protein</fullName>
    </submittedName>
</protein>
<dbReference type="EMBL" id="LIUT01000008">
    <property type="protein sequence ID" value="KOR75956.1"/>
    <property type="molecule type" value="Genomic_DNA"/>
</dbReference>
<organism evidence="1 2">
    <name type="scientific">Paenibacillus solani</name>
    <dbReference type="NCBI Taxonomy" id="1705565"/>
    <lineage>
        <taxon>Bacteria</taxon>
        <taxon>Bacillati</taxon>
        <taxon>Bacillota</taxon>
        <taxon>Bacilli</taxon>
        <taxon>Bacillales</taxon>
        <taxon>Paenibacillaceae</taxon>
        <taxon>Paenibacillus</taxon>
    </lineage>
</organism>
<name>A0A0M1N1C7_9BACL</name>
<gene>
    <name evidence="1" type="ORF">AM231_25170</name>
</gene>
<dbReference type="AlphaFoldDB" id="A0A0M1N1C7"/>
<comment type="caution">
    <text evidence="1">The sequence shown here is derived from an EMBL/GenBank/DDBJ whole genome shotgun (WGS) entry which is preliminary data.</text>
</comment>